<protein>
    <submittedName>
        <fullName evidence="2">Uncharacterized protein</fullName>
    </submittedName>
</protein>
<gene>
    <name evidence="2" type="ORF">PA27867_1394</name>
</gene>
<dbReference type="STRING" id="670052.PA27867_1394"/>
<organism evidence="2 3">
    <name type="scientific">Cryobacterium arcticum</name>
    <dbReference type="NCBI Taxonomy" id="670052"/>
    <lineage>
        <taxon>Bacteria</taxon>
        <taxon>Bacillati</taxon>
        <taxon>Actinomycetota</taxon>
        <taxon>Actinomycetes</taxon>
        <taxon>Micrococcales</taxon>
        <taxon>Microbacteriaceae</taxon>
        <taxon>Cryobacterium</taxon>
    </lineage>
</organism>
<evidence type="ECO:0000313" key="3">
    <source>
        <dbReference type="Proteomes" id="UP000092582"/>
    </source>
</evidence>
<accession>A0A1B1BIK4</accession>
<dbReference type="Proteomes" id="UP000092582">
    <property type="component" value="Chromosome 1"/>
</dbReference>
<keyword evidence="3" id="KW-1185">Reference proteome</keyword>
<name>A0A1B1BIK4_9MICO</name>
<dbReference type="EMBL" id="CP016282">
    <property type="protein sequence ID" value="ANP72351.1"/>
    <property type="molecule type" value="Genomic_DNA"/>
</dbReference>
<reference evidence="2 3" key="1">
    <citation type="submission" date="2016-06" db="EMBL/GenBank/DDBJ databases">
        <title>Genome sequencing of Cryobacterium arcticum PAMC 27867.</title>
        <authorList>
            <person name="Lee J."/>
            <person name="Kim O.-S."/>
        </authorList>
    </citation>
    <scope>NUCLEOTIDE SEQUENCE [LARGE SCALE GENOMIC DNA]</scope>
    <source>
        <strain evidence="2 3">PAMC 27867</strain>
    </source>
</reference>
<sequence length="225" mass="23017">MFAAVLLTGCAGAADPGAGGSTAVAATPSATRPPASETPAPAPAVTVDSLVVRSEGIDLGRTDGSSETYGYFDDTQTTIDALTVAFGSDPVVEDVVPERETGPGTTYTWPGVVITDPDTEGNAPFESEYWIAVTAASLNNVDLQTVDGIQVGDSAPALEAAYPDGATRISVGGGPERLDVNVDTVGLPARDSVEAGELTFSVWLIAPDPSGELNEFRAPSPNFEN</sequence>
<proteinExistence type="predicted"/>
<dbReference type="AlphaFoldDB" id="A0A1B1BIK4"/>
<evidence type="ECO:0000256" key="1">
    <source>
        <dbReference type="SAM" id="MobiDB-lite"/>
    </source>
</evidence>
<feature type="region of interest" description="Disordered" evidence="1">
    <location>
        <begin position="16"/>
        <end position="44"/>
    </location>
</feature>
<evidence type="ECO:0000313" key="2">
    <source>
        <dbReference type="EMBL" id="ANP72351.1"/>
    </source>
</evidence>
<dbReference type="KEGG" id="cart:PA27867_1394"/>